<dbReference type="NCBIfam" id="TIGR03943">
    <property type="entry name" value="TIGR03943 family putative permease subunit"/>
    <property type="match status" value="1"/>
</dbReference>
<name>A0A9X4RNG4_9CYAN</name>
<keyword evidence="1" id="KW-1133">Transmembrane helix</keyword>
<evidence type="ECO:0000256" key="1">
    <source>
        <dbReference type="SAM" id="Phobius"/>
    </source>
</evidence>
<feature type="transmembrane region" description="Helical" evidence="1">
    <location>
        <begin position="21"/>
        <end position="39"/>
    </location>
</feature>
<evidence type="ECO:0000259" key="2">
    <source>
        <dbReference type="Pfam" id="PF21537"/>
    </source>
</evidence>
<dbReference type="AlphaFoldDB" id="A0A9X4RNG4"/>
<dbReference type="Pfam" id="PF21537">
    <property type="entry name" value="DUF1980_C"/>
    <property type="match status" value="1"/>
</dbReference>
<feature type="domain" description="DUF1980" evidence="2">
    <location>
        <begin position="148"/>
        <end position="261"/>
    </location>
</feature>
<dbReference type="InterPro" id="IPR052955">
    <property type="entry name" value="UPF0703_membrane_permease"/>
</dbReference>
<feature type="transmembrane region" description="Helical" evidence="1">
    <location>
        <begin position="51"/>
        <end position="71"/>
    </location>
</feature>
<dbReference type="InterPro" id="IPR015402">
    <property type="entry name" value="DUF1980"/>
</dbReference>
<keyword evidence="1" id="KW-0472">Membrane</keyword>
<comment type="caution">
    <text evidence="3">The sequence shown here is derived from an EMBL/GenBank/DDBJ whole genome shotgun (WGS) entry which is preliminary data.</text>
</comment>
<feature type="transmembrane region" description="Helical" evidence="1">
    <location>
        <begin position="91"/>
        <end position="109"/>
    </location>
</feature>
<sequence>MPSRSANSSPLHSYWQKFVPWLESCAIAAWGIVLLKLWLAGQLYLLVHPNYIPLTVTAGLGLTVVGVAEAWRVAKRRRYIGTTATQQHVTLIKPSLSSSLLLIVAIAALCVNPRPFTSEKAIHRGIIENIADARTIPKSFRASNRPEDRTLVEWVRTISTYPEPDAYKGQKVKITGFVVHAPDRPDNIFLLTRFVITCCAADVYPVSLPIKTTESRSNYLPDHWLQIEGQADVETTDGKRQFVVVASNITPIPEPKNPYDY</sequence>
<organism evidence="3 4">
    <name type="scientific">Pseudanabaena catenata USMAC16</name>
    <dbReference type="NCBI Taxonomy" id="1855837"/>
    <lineage>
        <taxon>Bacteria</taxon>
        <taxon>Bacillati</taxon>
        <taxon>Cyanobacteriota</taxon>
        <taxon>Cyanophyceae</taxon>
        <taxon>Pseudanabaenales</taxon>
        <taxon>Pseudanabaenaceae</taxon>
        <taxon>Pseudanabaena</taxon>
    </lineage>
</organism>
<dbReference type="InterPro" id="IPR048447">
    <property type="entry name" value="DUF1980_C"/>
</dbReference>
<accession>A0A9X4RNG4</accession>
<evidence type="ECO:0000313" key="3">
    <source>
        <dbReference type="EMBL" id="MDG3497279.1"/>
    </source>
</evidence>
<evidence type="ECO:0000313" key="4">
    <source>
        <dbReference type="Proteomes" id="UP001152872"/>
    </source>
</evidence>
<dbReference type="RefSeq" id="WP_009629498.1">
    <property type="nucleotide sequence ID" value="NZ_VBTY01000317.1"/>
</dbReference>
<dbReference type="PANTHER" id="PTHR40047">
    <property type="entry name" value="UPF0703 PROTEIN YCGQ"/>
    <property type="match status" value="1"/>
</dbReference>
<reference evidence="3" key="1">
    <citation type="submission" date="2019-05" db="EMBL/GenBank/DDBJ databases">
        <title>Whole genome sequencing of Pseudanabaena catenata USMAC16.</title>
        <authorList>
            <person name="Khan Z."/>
            <person name="Omar W.M."/>
            <person name="Convey P."/>
            <person name="Merican F."/>
            <person name="Najimudin N."/>
        </authorList>
    </citation>
    <scope>NUCLEOTIDE SEQUENCE</scope>
    <source>
        <strain evidence="3">USMAC16</strain>
    </source>
</reference>
<keyword evidence="4" id="KW-1185">Reference proteome</keyword>
<dbReference type="EMBL" id="VBTY01000317">
    <property type="protein sequence ID" value="MDG3497279.1"/>
    <property type="molecule type" value="Genomic_DNA"/>
</dbReference>
<protein>
    <submittedName>
        <fullName evidence="3">TIGR03943 family protein</fullName>
    </submittedName>
</protein>
<dbReference type="PANTHER" id="PTHR40047:SF1">
    <property type="entry name" value="UPF0703 PROTEIN YCGQ"/>
    <property type="match status" value="1"/>
</dbReference>
<dbReference type="Proteomes" id="UP001152872">
    <property type="component" value="Unassembled WGS sequence"/>
</dbReference>
<gene>
    <name evidence="3" type="ORF">FEV09_22340</name>
</gene>
<keyword evidence="1" id="KW-0812">Transmembrane</keyword>
<proteinExistence type="predicted"/>